<evidence type="ECO:0000313" key="9">
    <source>
        <dbReference type="EMBL" id="GAL70096.1"/>
    </source>
</evidence>
<comment type="catalytic activity">
    <reaction evidence="5 6">
        <text>N(1)-(5-phospho-beta-D-ribosyl)glycinamide + (6R)-10-formyltetrahydrofolate = N(2)-formyl-N(1)-(5-phospho-beta-D-ribosyl)glycinamide + (6S)-5,6,7,8-tetrahydrofolate + H(+)</text>
        <dbReference type="Rhea" id="RHEA:15053"/>
        <dbReference type="ChEBI" id="CHEBI:15378"/>
        <dbReference type="ChEBI" id="CHEBI:57453"/>
        <dbReference type="ChEBI" id="CHEBI:143788"/>
        <dbReference type="ChEBI" id="CHEBI:147286"/>
        <dbReference type="ChEBI" id="CHEBI:195366"/>
        <dbReference type="EC" id="2.1.2.2"/>
    </reaction>
</comment>
<dbReference type="RefSeq" id="WP_042240513.1">
    <property type="nucleotide sequence ID" value="NZ_BBNR01000001.1"/>
</dbReference>
<reference evidence="12" key="1">
    <citation type="journal article" date="2014" name="Genome Announc.">
        <title>Draft Genome Sequence of Marine Flavobacterium Jejuia pallidilutea Strain 11shimoA1 and Pigmentation Mutants.</title>
        <authorList>
            <person name="Takatani N."/>
            <person name="Nakanishi M."/>
            <person name="Meirelles P."/>
            <person name="Mino S."/>
            <person name="Suda W."/>
            <person name="Oshima K."/>
            <person name="Hattori M."/>
            <person name="Ohkuma M."/>
            <person name="Hosokawa M."/>
            <person name="Miyashita K."/>
            <person name="Thompson F.L."/>
            <person name="Niwa A."/>
            <person name="Sawabe T."/>
            <person name="Sawabe T."/>
        </authorList>
    </citation>
    <scope>NUCLEOTIDE SEQUENCE [LARGE SCALE GENOMIC DNA]</scope>
    <source>
        <strain evidence="12">JCM 19538</strain>
    </source>
</reference>
<comment type="similarity">
    <text evidence="4 6">Belongs to the GART family.</text>
</comment>
<dbReference type="InterPro" id="IPR002376">
    <property type="entry name" value="Formyl_transf_N"/>
</dbReference>
<sequence length="188" mass="20979">MKRIVIFASGSGSNAENLINFFHNSDNASVIQVLCNNPHAKVLDRAKRLKVSAIAFNRIAFSKTNDVLNILKASQPDLIVLAGFLWKFPEFILDEFANKVINVHPALLPKYGGKGMYGMHVHEAVVANKETKTGITIHYVNENYDEGATIFQAECDVLDTDTAEDVAGKIHELEMEHFPKVVEELLRK</sequence>
<feature type="binding site" evidence="6">
    <location>
        <position position="58"/>
    </location>
    <ligand>
        <name>(6R)-10-formyltetrahydrofolate</name>
        <dbReference type="ChEBI" id="CHEBI:195366"/>
    </ligand>
</feature>
<name>A0A090VQF5_9FLAO</name>
<evidence type="ECO:0000256" key="5">
    <source>
        <dbReference type="ARBA" id="ARBA00047664"/>
    </source>
</evidence>
<dbReference type="EMBL" id="BBNR01000001">
    <property type="protein sequence ID" value="GAL65534.1"/>
    <property type="molecule type" value="Genomic_DNA"/>
</dbReference>
<comment type="caution">
    <text evidence="8">The sequence shown here is derived from an EMBL/GenBank/DDBJ whole genome shotgun (WGS) entry which is preliminary data.</text>
</comment>
<dbReference type="InterPro" id="IPR004607">
    <property type="entry name" value="GART"/>
</dbReference>
<dbReference type="AlphaFoldDB" id="A0A090VQF5"/>
<dbReference type="Proteomes" id="UP000029641">
    <property type="component" value="Unassembled WGS sequence"/>
</dbReference>
<keyword evidence="12" id="KW-1185">Reference proteome</keyword>
<accession>A0A090VQF5</accession>
<dbReference type="Gene3D" id="3.40.50.170">
    <property type="entry name" value="Formyl transferase, N-terminal domain"/>
    <property type="match status" value="1"/>
</dbReference>
<evidence type="ECO:0000313" key="12">
    <source>
        <dbReference type="Proteomes" id="UP000030184"/>
    </source>
</evidence>
<dbReference type="PANTHER" id="PTHR43369:SF2">
    <property type="entry name" value="PHOSPHORIBOSYLGLYCINAMIDE FORMYLTRANSFERASE"/>
    <property type="match status" value="1"/>
</dbReference>
<feature type="domain" description="Formyl transferase N-terminal" evidence="7">
    <location>
        <begin position="2"/>
        <end position="182"/>
    </location>
</feature>
<feature type="binding site" evidence="6">
    <location>
        <begin position="12"/>
        <end position="14"/>
    </location>
    <ligand>
        <name>N(1)-(5-phospho-beta-D-ribosyl)glycinamide</name>
        <dbReference type="ChEBI" id="CHEBI:143788"/>
    </ligand>
</feature>
<dbReference type="EMBL" id="BBNS01000004">
    <property type="protein sequence ID" value="GAL70096.1"/>
    <property type="molecule type" value="Genomic_DNA"/>
</dbReference>
<dbReference type="PROSITE" id="PS00373">
    <property type="entry name" value="GART"/>
    <property type="match status" value="1"/>
</dbReference>
<feature type="binding site" evidence="6">
    <location>
        <position position="102"/>
    </location>
    <ligand>
        <name>(6R)-10-formyltetrahydrofolate</name>
        <dbReference type="ChEBI" id="CHEBI:195366"/>
    </ligand>
</feature>
<keyword evidence="2 6" id="KW-0808">Transferase</keyword>
<protein>
    <recommendedName>
        <fullName evidence="6">Phosphoribosylglycinamide formyltransferase</fullName>
        <ecNumber evidence="6">2.1.2.2</ecNumber>
    </recommendedName>
    <alternativeName>
        <fullName evidence="6">5'-phosphoribosylglycinamide transformylase</fullName>
    </alternativeName>
    <alternativeName>
        <fullName evidence="6">GAR transformylase</fullName>
        <shortName evidence="6">GART</shortName>
    </alternativeName>
</protein>
<evidence type="ECO:0000313" key="10">
    <source>
        <dbReference type="EMBL" id="GAL88923.1"/>
    </source>
</evidence>
<dbReference type="GO" id="GO:0004644">
    <property type="term" value="F:phosphoribosylglycinamide formyltransferase activity"/>
    <property type="evidence" value="ECO:0007669"/>
    <property type="project" value="UniProtKB-UniRule"/>
</dbReference>
<dbReference type="OrthoDB" id="9806170at2"/>
<feature type="active site" description="Proton donor" evidence="6">
    <location>
        <position position="104"/>
    </location>
</feature>
<dbReference type="InterPro" id="IPR001555">
    <property type="entry name" value="GART_AS"/>
</dbReference>
<evidence type="ECO:0000256" key="3">
    <source>
        <dbReference type="ARBA" id="ARBA00022755"/>
    </source>
</evidence>
<evidence type="ECO:0000256" key="1">
    <source>
        <dbReference type="ARBA" id="ARBA00005054"/>
    </source>
</evidence>
<dbReference type="EMBL" id="BBNY01000005">
    <property type="protein sequence ID" value="GAL88923.1"/>
    <property type="molecule type" value="Genomic_DNA"/>
</dbReference>
<proteinExistence type="inferred from homology"/>
<evidence type="ECO:0000313" key="11">
    <source>
        <dbReference type="Proteomes" id="UP000029641"/>
    </source>
</evidence>
<evidence type="ECO:0000259" key="7">
    <source>
        <dbReference type="Pfam" id="PF00551"/>
    </source>
</evidence>
<organism evidence="8 11">
    <name type="scientific">Jejuia pallidilutea</name>
    <dbReference type="NCBI Taxonomy" id="504487"/>
    <lineage>
        <taxon>Bacteria</taxon>
        <taxon>Pseudomonadati</taxon>
        <taxon>Bacteroidota</taxon>
        <taxon>Flavobacteriia</taxon>
        <taxon>Flavobacteriales</taxon>
        <taxon>Flavobacteriaceae</taxon>
        <taxon>Jejuia</taxon>
    </lineage>
</organism>
<dbReference type="Proteomes" id="UP000029646">
    <property type="component" value="Unassembled WGS sequence"/>
</dbReference>
<dbReference type="eggNOG" id="COG0299">
    <property type="taxonomic scope" value="Bacteria"/>
</dbReference>
<dbReference type="UniPathway" id="UPA00074">
    <property type="reaction ID" value="UER00126"/>
</dbReference>
<comment type="pathway">
    <text evidence="1 6">Purine metabolism; IMP biosynthesis via de novo pathway; N(2)-formyl-N(1)-(5-phospho-D-ribosyl)glycinamide from N(1)-(5-phospho-D-ribosyl)glycinamide (10-formyl THF route): step 1/1.</text>
</comment>
<keyword evidence="3 6" id="KW-0658">Purine biosynthesis</keyword>
<dbReference type="PANTHER" id="PTHR43369">
    <property type="entry name" value="PHOSPHORIBOSYLGLYCINAMIDE FORMYLTRANSFERASE"/>
    <property type="match status" value="1"/>
</dbReference>
<dbReference type="STRING" id="504487.JCM19538_1912"/>
<dbReference type="Pfam" id="PF00551">
    <property type="entry name" value="Formyl_trans_N"/>
    <property type="match status" value="1"/>
</dbReference>
<comment type="caution">
    <text evidence="6">Lacks conserved residue(s) required for the propagation of feature annotation.</text>
</comment>
<feature type="site" description="Raises pKa of active site His" evidence="6">
    <location>
        <position position="145"/>
    </location>
</feature>
<dbReference type="SUPFAM" id="SSF53328">
    <property type="entry name" value="Formyltransferase"/>
    <property type="match status" value="1"/>
</dbReference>
<dbReference type="InterPro" id="IPR036477">
    <property type="entry name" value="Formyl_transf_N_sf"/>
</dbReference>
<dbReference type="GO" id="GO:0005829">
    <property type="term" value="C:cytosol"/>
    <property type="evidence" value="ECO:0007669"/>
    <property type="project" value="TreeGrafter"/>
</dbReference>
<evidence type="ECO:0000256" key="4">
    <source>
        <dbReference type="ARBA" id="ARBA00038440"/>
    </source>
</evidence>
<evidence type="ECO:0000256" key="6">
    <source>
        <dbReference type="HAMAP-Rule" id="MF_01930"/>
    </source>
</evidence>
<dbReference type="GO" id="GO:0006189">
    <property type="term" value="P:'de novo' IMP biosynthetic process"/>
    <property type="evidence" value="ECO:0007669"/>
    <property type="project" value="UniProtKB-UniRule"/>
</dbReference>
<dbReference type="EC" id="2.1.2.2" evidence="6"/>
<dbReference type="HAMAP" id="MF_01930">
    <property type="entry name" value="PurN"/>
    <property type="match status" value="1"/>
</dbReference>
<gene>
    <name evidence="6" type="primary">purN</name>
    <name evidence="8" type="ORF">JCM19301_3994</name>
    <name evidence="9" type="ORF">JCM19302_2671</name>
    <name evidence="10" type="ORF">JCM19538_1912</name>
</gene>
<evidence type="ECO:0000313" key="8">
    <source>
        <dbReference type="EMBL" id="GAL65534.1"/>
    </source>
</evidence>
<dbReference type="CDD" id="cd08645">
    <property type="entry name" value="FMT_core_GART"/>
    <property type="match status" value="1"/>
</dbReference>
<comment type="function">
    <text evidence="6">Catalyzes the transfer of a formyl group from 10-formyltetrahydrofolate to 5-phospho-ribosyl-glycinamide (GAR), producing 5-phospho-ribosyl-N-formylglycinamide (FGAR) and tetrahydrofolate.</text>
</comment>
<evidence type="ECO:0000256" key="2">
    <source>
        <dbReference type="ARBA" id="ARBA00022679"/>
    </source>
</evidence>
<dbReference type="Proteomes" id="UP000030184">
    <property type="component" value="Unassembled WGS sequence"/>
</dbReference>